<sequence length="176" mass="20416">MNTPYFMGECLHLRAMEPEDLEIMYAMENDPRTWDVTNFNVPYSKFVLRQYIENSQCDMFADRQLRMMIERREDAAVVGTIDITDFAPLHSRGEVGIAVRKEYQGNGYAKEALKLLCDYAFGFLFLRQLTAHVATDNEVSVQLFKSCGFSECGLLKEWWCVGGKFKDVVLLQRLRE</sequence>
<dbReference type="HOGENOM" id="CLU_013985_3_2_10"/>
<organism evidence="2 3">
    <name type="scientific">Bacteroides fluxus YIT 12057</name>
    <dbReference type="NCBI Taxonomy" id="763034"/>
    <lineage>
        <taxon>Bacteria</taxon>
        <taxon>Pseudomonadati</taxon>
        <taxon>Bacteroidota</taxon>
        <taxon>Bacteroidia</taxon>
        <taxon>Bacteroidales</taxon>
        <taxon>Bacteroidaceae</taxon>
        <taxon>Bacteroides</taxon>
    </lineage>
</organism>
<feature type="domain" description="N-acetyltransferase" evidence="1">
    <location>
        <begin position="11"/>
        <end position="175"/>
    </location>
</feature>
<dbReference type="Gene3D" id="3.40.630.30">
    <property type="match status" value="1"/>
</dbReference>
<dbReference type="SUPFAM" id="SSF55729">
    <property type="entry name" value="Acyl-CoA N-acyltransferases (Nat)"/>
    <property type="match status" value="1"/>
</dbReference>
<dbReference type="AlphaFoldDB" id="F3PXF6"/>
<proteinExistence type="predicted"/>
<evidence type="ECO:0000259" key="1">
    <source>
        <dbReference type="PROSITE" id="PS51186"/>
    </source>
</evidence>
<reference evidence="2 3" key="1">
    <citation type="submission" date="2011-02" db="EMBL/GenBank/DDBJ databases">
        <authorList>
            <person name="Weinstock G."/>
            <person name="Sodergren E."/>
            <person name="Clifton S."/>
            <person name="Fulton L."/>
            <person name="Fulton B."/>
            <person name="Courtney L."/>
            <person name="Fronick C."/>
            <person name="Harrison M."/>
            <person name="Strong C."/>
            <person name="Farmer C."/>
            <person name="Delahaunty K."/>
            <person name="Markovic C."/>
            <person name="Hall O."/>
            <person name="Minx P."/>
            <person name="Tomlinson C."/>
            <person name="Mitreva M."/>
            <person name="Hou S."/>
            <person name="Chen J."/>
            <person name="Wollam A."/>
            <person name="Pepin K.H."/>
            <person name="Johnson M."/>
            <person name="Bhonagiri V."/>
            <person name="Zhang X."/>
            <person name="Suruliraj S."/>
            <person name="Warren W."/>
            <person name="Chinwalla A."/>
            <person name="Mardis E.R."/>
            <person name="Wilson R.K."/>
        </authorList>
    </citation>
    <scope>NUCLEOTIDE SEQUENCE [LARGE SCALE GENOMIC DNA]</scope>
    <source>
        <strain evidence="2 3">YIT 12057</strain>
    </source>
</reference>
<accession>F3PXF6</accession>
<dbReference type="PANTHER" id="PTHR43415:SF3">
    <property type="entry name" value="GNAT-FAMILY ACETYLTRANSFERASE"/>
    <property type="match status" value="1"/>
</dbReference>
<evidence type="ECO:0000313" key="2">
    <source>
        <dbReference type="EMBL" id="EGF51538.1"/>
    </source>
</evidence>
<dbReference type="PROSITE" id="PS51186">
    <property type="entry name" value="GNAT"/>
    <property type="match status" value="1"/>
</dbReference>
<dbReference type="Pfam" id="PF13302">
    <property type="entry name" value="Acetyltransf_3"/>
    <property type="match status" value="1"/>
</dbReference>
<dbReference type="GeneID" id="86050835"/>
<name>F3PXF6_9BACE</name>
<dbReference type="Proteomes" id="UP000003416">
    <property type="component" value="Unassembled WGS sequence"/>
</dbReference>
<keyword evidence="2" id="KW-0808">Transferase</keyword>
<dbReference type="GO" id="GO:0016747">
    <property type="term" value="F:acyltransferase activity, transferring groups other than amino-acyl groups"/>
    <property type="evidence" value="ECO:0007669"/>
    <property type="project" value="InterPro"/>
</dbReference>
<dbReference type="eggNOG" id="COG1670">
    <property type="taxonomic scope" value="Bacteria"/>
</dbReference>
<dbReference type="EMBL" id="AFBN01000099">
    <property type="protein sequence ID" value="EGF51538.1"/>
    <property type="molecule type" value="Genomic_DNA"/>
</dbReference>
<dbReference type="InterPro" id="IPR000182">
    <property type="entry name" value="GNAT_dom"/>
</dbReference>
<dbReference type="CDD" id="cd04301">
    <property type="entry name" value="NAT_SF"/>
    <property type="match status" value="1"/>
</dbReference>
<keyword evidence="3" id="KW-1185">Reference proteome</keyword>
<gene>
    <name evidence="2" type="ORF">HMPREF9446_03453</name>
</gene>
<evidence type="ECO:0000313" key="3">
    <source>
        <dbReference type="Proteomes" id="UP000003416"/>
    </source>
</evidence>
<dbReference type="RefSeq" id="WP_009126662.1">
    <property type="nucleotide sequence ID" value="NZ_GL882691.1"/>
</dbReference>
<dbReference type="InterPro" id="IPR016181">
    <property type="entry name" value="Acyl_CoA_acyltransferase"/>
</dbReference>
<dbReference type="STRING" id="763034.HMPREF9446_03453"/>
<comment type="caution">
    <text evidence="2">The sequence shown here is derived from an EMBL/GenBank/DDBJ whole genome shotgun (WGS) entry which is preliminary data.</text>
</comment>
<protein>
    <submittedName>
        <fullName evidence="2">Acetyltransferase, GNAT family</fullName>
    </submittedName>
</protein>
<dbReference type="PANTHER" id="PTHR43415">
    <property type="entry name" value="SPERMIDINE N(1)-ACETYLTRANSFERASE"/>
    <property type="match status" value="1"/>
</dbReference>